<protein>
    <recommendedName>
        <fullName evidence="5">G protein-coupled receptor</fullName>
    </recommendedName>
</protein>
<dbReference type="EMBL" id="BTRK01000002">
    <property type="protein sequence ID" value="GMR34685.1"/>
    <property type="molecule type" value="Genomic_DNA"/>
</dbReference>
<accession>A0AAN5C2M3</accession>
<keyword evidence="4" id="KW-1185">Reference proteome</keyword>
<comment type="caution">
    <text evidence="2">The sequence shown here is derived from an EMBL/GenBank/DDBJ whole genome shotgun (WGS) entry which is preliminary data.</text>
</comment>
<evidence type="ECO:0000313" key="3">
    <source>
        <dbReference type="EMBL" id="GMR34685.1"/>
    </source>
</evidence>
<feature type="transmembrane region" description="Helical" evidence="1">
    <location>
        <begin position="48"/>
        <end position="66"/>
    </location>
</feature>
<keyword evidence="1" id="KW-0472">Membrane</keyword>
<evidence type="ECO:0008006" key="5">
    <source>
        <dbReference type="Google" id="ProtNLM"/>
    </source>
</evidence>
<dbReference type="Proteomes" id="UP001328107">
    <property type="component" value="Unassembled WGS sequence"/>
</dbReference>
<reference evidence="4" key="1">
    <citation type="submission" date="2022-10" db="EMBL/GenBank/DDBJ databases">
        <title>Genome assembly of Pristionchus species.</title>
        <authorList>
            <person name="Yoshida K."/>
            <person name="Sommer R.J."/>
        </authorList>
    </citation>
    <scope>NUCLEOTIDE SEQUENCE [LARGE SCALE GENOMIC DNA]</scope>
    <source>
        <strain evidence="3 4">RS5460</strain>
    </source>
</reference>
<proteinExistence type="predicted"/>
<keyword evidence="1" id="KW-0812">Transmembrane</keyword>
<organism evidence="2 4">
    <name type="scientific">Pristionchus mayeri</name>
    <dbReference type="NCBI Taxonomy" id="1317129"/>
    <lineage>
        <taxon>Eukaryota</taxon>
        <taxon>Metazoa</taxon>
        <taxon>Ecdysozoa</taxon>
        <taxon>Nematoda</taxon>
        <taxon>Chromadorea</taxon>
        <taxon>Rhabditida</taxon>
        <taxon>Rhabditina</taxon>
        <taxon>Diplogasteromorpha</taxon>
        <taxon>Diplogasteroidea</taxon>
        <taxon>Neodiplogasteridae</taxon>
        <taxon>Pristionchus</taxon>
    </lineage>
</organism>
<evidence type="ECO:0000313" key="2">
    <source>
        <dbReference type="EMBL" id="GMR34683.1"/>
    </source>
</evidence>
<feature type="transmembrane region" description="Helical" evidence="1">
    <location>
        <begin position="6"/>
        <end position="28"/>
    </location>
</feature>
<sequence length="82" mass="9241">MPLLCVFRAFSFSLVAFGGVGYIALFLYRHQTIVPAGSRYKFSMCKQILFLSAISPICMVLDPHTILRKFPLSEASITCRFC</sequence>
<keyword evidence="1" id="KW-1133">Transmembrane helix</keyword>
<dbReference type="EMBL" id="BTRK01000002">
    <property type="protein sequence ID" value="GMR34683.1"/>
    <property type="molecule type" value="Genomic_DNA"/>
</dbReference>
<reference evidence="2" key="2">
    <citation type="submission" date="2023-06" db="EMBL/GenBank/DDBJ databases">
        <title>Genome assembly of Pristionchus species.</title>
        <authorList>
            <person name="Yoshida K."/>
            <person name="Sommer R.J."/>
        </authorList>
    </citation>
    <scope>NUCLEOTIDE SEQUENCE</scope>
    <source>
        <strain evidence="2 4">RS5460</strain>
    </source>
</reference>
<feature type="non-terminal residue" evidence="2">
    <location>
        <position position="82"/>
    </location>
</feature>
<gene>
    <name evidence="2" type="ORF">PMAYCL1PPCAC_04878</name>
    <name evidence="3" type="ORF">PMAYCL1PPCAC_04880</name>
</gene>
<evidence type="ECO:0000256" key="1">
    <source>
        <dbReference type="SAM" id="Phobius"/>
    </source>
</evidence>
<dbReference type="AlphaFoldDB" id="A0AAN5C2M3"/>
<name>A0AAN5C2M3_9BILA</name>
<evidence type="ECO:0000313" key="4">
    <source>
        <dbReference type="Proteomes" id="UP001328107"/>
    </source>
</evidence>